<protein>
    <submittedName>
        <fullName evidence="6">Oligo-1,6-glucosidase</fullName>
        <ecNumber evidence="6">3.2.1.10</ecNumber>
    </submittedName>
</protein>
<evidence type="ECO:0000256" key="1">
    <source>
        <dbReference type="ARBA" id="ARBA00008061"/>
    </source>
</evidence>
<evidence type="ECO:0000259" key="5">
    <source>
        <dbReference type="SMART" id="SM00642"/>
    </source>
</evidence>
<dbReference type="GO" id="GO:0004574">
    <property type="term" value="F:oligo-1,6-glucosidase activity"/>
    <property type="evidence" value="ECO:0007669"/>
    <property type="project" value="UniProtKB-EC"/>
</dbReference>
<accession>A0A173XFJ5</accession>
<dbReference type="EC" id="3.2.1.10" evidence="6"/>
<dbReference type="Gene3D" id="2.60.40.1180">
    <property type="entry name" value="Golgi alpha-mannosidase II"/>
    <property type="match status" value="1"/>
</dbReference>
<gene>
    <name evidence="6" type="primary">malL_1</name>
    <name evidence="6" type="ORF">ERS852478_00282</name>
</gene>
<evidence type="ECO:0000256" key="4">
    <source>
        <dbReference type="SAM" id="MobiDB-lite"/>
    </source>
</evidence>
<dbReference type="FunFam" id="3.90.400.10:FF:000002">
    <property type="entry name" value="Sucrose isomerase"/>
    <property type="match status" value="1"/>
</dbReference>
<feature type="region of interest" description="Disordered" evidence="4">
    <location>
        <begin position="393"/>
        <end position="417"/>
    </location>
</feature>
<dbReference type="EMBL" id="CYZN01000002">
    <property type="protein sequence ID" value="CUN49796.1"/>
    <property type="molecule type" value="Genomic_DNA"/>
</dbReference>
<dbReference type="SUPFAM" id="SSF51011">
    <property type="entry name" value="Glycosyl hydrolase domain"/>
    <property type="match status" value="1"/>
</dbReference>
<feature type="domain" description="Glycosyl hydrolase family 13 catalytic" evidence="5">
    <location>
        <begin position="15"/>
        <end position="409"/>
    </location>
</feature>
<dbReference type="FunFam" id="3.20.20.80:FF:000064">
    <property type="entry name" value="Oligo-1,6-glucosidase"/>
    <property type="match status" value="1"/>
</dbReference>
<evidence type="ECO:0000313" key="6">
    <source>
        <dbReference type="EMBL" id="CUN49796.1"/>
    </source>
</evidence>
<dbReference type="RefSeq" id="WP_055199544.1">
    <property type="nucleotide sequence ID" value="NZ_BTHH01000001.1"/>
</dbReference>
<sequence>MKHKKDWYKDLVIYQIYPRSFKDGNNDGIGDLKGMIEKLDYLKELGINAVWMSPVYASPNVDNGYDISDYFAIMEEFGTMEDWDAFRDGAHERGIAIIMDLVLNHSSDKHVWFQESKKSRNNPYSDYYIWRDPAPDGGAPNCWMSVFGGSAWEYVPERGQYYLHFFAKEQPDLNWDNPETKEKIFDIIRFWNEKGVDGYRIDAISYLDKGLDGRADMNEPIGTVACVNLEGTHRYIREMVAETMTPDNLMSVGEVNINNEQDAINYSSAASKEFNMAIPFVPPIVEIQTWSPEKMKRDLKKDYEILKKDGWWARFLSNHDKPRQVSLYGNDREFWSESAKMLACYLHTLPGTPFVFQGEELGMTNVAFPSIDDYNDIDTRNYYKTMIEQGASPEEALAESRSISRDNARTPMQWNDSPNGGFSEHTPWLGVNPNYKLINAENQMNDDSSVFRFYQKLIALRKEYPIMAHGDFKLCCPEEGPIIAYTRSWQNETWLAVHNFSASMQKFHYGAEDIELPYNTPIIVSNYGENEVEYGIGTLVLKPYETVVFQLH</sequence>
<dbReference type="InterPro" id="IPR013780">
    <property type="entry name" value="Glyco_hydro_b"/>
</dbReference>
<dbReference type="eggNOG" id="COG0366">
    <property type="taxonomic scope" value="Bacteria"/>
</dbReference>
<dbReference type="PANTHER" id="PTHR10357:SF179">
    <property type="entry name" value="NEUTRAL AND BASIC AMINO ACID TRANSPORT PROTEIN RBAT"/>
    <property type="match status" value="1"/>
</dbReference>
<dbReference type="Pfam" id="PF00128">
    <property type="entry name" value="Alpha-amylase"/>
    <property type="match status" value="1"/>
</dbReference>
<dbReference type="SUPFAM" id="SSF51445">
    <property type="entry name" value="(Trans)glycosidases"/>
    <property type="match status" value="1"/>
</dbReference>
<dbReference type="InterPro" id="IPR017853">
    <property type="entry name" value="GH"/>
</dbReference>
<dbReference type="GO" id="GO:0004556">
    <property type="term" value="F:alpha-amylase activity"/>
    <property type="evidence" value="ECO:0007669"/>
    <property type="project" value="TreeGrafter"/>
</dbReference>
<reference evidence="6 7" key="1">
    <citation type="submission" date="2015-09" db="EMBL/GenBank/DDBJ databases">
        <authorList>
            <consortium name="Pathogen Informatics"/>
        </authorList>
    </citation>
    <scope>NUCLEOTIDE SEQUENCE [LARGE SCALE GENOMIC DNA]</scope>
    <source>
        <strain evidence="6 7">2789STDY5834863</strain>
    </source>
</reference>
<dbReference type="Gene3D" id="3.20.20.80">
    <property type="entry name" value="Glycosidases"/>
    <property type="match status" value="1"/>
</dbReference>
<dbReference type="Gene3D" id="3.90.400.10">
    <property type="entry name" value="Oligo-1,6-glucosidase, Domain 2"/>
    <property type="match status" value="1"/>
</dbReference>
<dbReference type="Proteomes" id="UP000095431">
    <property type="component" value="Unassembled WGS sequence"/>
</dbReference>
<evidence type="ECO:0000313" key="7">
    <source>
        <dbReference type="Proteomes" id="UP000095431"/>
    </source>
</evidence>
<dbReference type="AlphaFoldDB" id="A0A173XFJ5"/>
<keyword evidence="2 6" id="KW-0378">Hydrolase</keyword>
<dbReference type="InterPro" id="IPR056300">
    <property type="entry name" value="SusG-like_C"/>
</dbReference>
<evidence type="ECO:0000256" key="2">
    <source>
        <dbReference type="ARBA" id="ARBA00022801"/>
    </source>
</evidence>
<dbReference type="GO" id="GO:0009313">
    <property type="term" value="P:oligosaccharide catabolic process"/>
    <property type="evidence" value="ECO:0007669"/>
    <property type="project" value="TreeGrafter"/>
</dbReference>
<dbReference type="NCBIfam" id="NF008183">
    <property type="entry name" value="PRK10933.1"/>
    <property type="match status" value="1"/>
</dbReference>
<dbReference type="Pfam" id="PF23915">
    <property type="entry name" value="SusG_C"/>
    <property type="match status" value="1"/>
</dbReference>
<proteinExistence type="inferred from homology"/>
<name>A0A173XFJ5_9FIRM</name>
<dbReference type="SMART" id="SM00642">
    <property type="entry name" value="Aamy"/>
    <property type="match status" value="1"/>
</dbReference>
<dbReference type="PANTHER" id="PTHR10357">
    <property type="entry name" value="ALPHA-AMYLASE FAMILY MEMBER"/>
    <property type="match status" value="1"/>
</dbReference>
<keyword evidence="3 6" id="KW-0326">Glycosidase</keyword>
<evidence type="ECO:0000256" key="3">
    <source>
        <dbReference type="ARBA" id="ARBA00023295"/>
    </source>
</evidence>
<dbReference type="InterPro" id="IPR045857">
    <property type="entry name" value="O16G_dom_2"/>
</dbReference>
<comment type="similarity">
    <text evidence="1">Belongs to the glycosyl hydrolase 13 family.</text>
</comment>
<dbReference type="InterPro" id="IPR006047">
    <property type="entry name" value="GH13_cat_dom"/>
</dbReference>
<organism evidence="6 7">
    <name type="scientific">Blautia wexlerae</name>
    <dbReference type="NCBI Taxonomy" id="418240"/>
    <lineage>
        <taxon>Bacteria</taxon>
        <taxon>Bacillati</taxon>
        <taxon>Bacillota</taxon>
        <taxon>Clostridia</taxon>
        <taxon>Lachnospirales</taxon>
        <taxon>Lachnospiraceae</taxon>
        <taxon>Blautia</taxon>
    </lineage>
</organism>
<dbReference type="CDD" id="cd11333">
    <property type="entry name" value="AmyAc_SI_OligoGlu_DGase"/>
    <property type="match status" value="1"/>
</dbReference>